<evidence type="ECO:0000259" key="5">
    <source>
        <dbReference type="PROSITE" id="PS50043"/>
    </source>
</evidence>
<dbReference type="PANTHER" id="PTHR44688:SF16">
    <property type="entry name" value="DNA-BINDING TRANSCRIPTIONAL ACTIVATOR DEVR_DOSR"/>
    <property type="match status" value="1"/>
</dbReference>
<dbReference type="PROSITE" id="PS00622">
    <property type="entry name" value="HTH_LUXR_1"/>
    <property type="match status" value="1"/>
</dbReference>
<keyword evidence="7" id="KW-1185">Reference proteome</keyword>
<evidence type="ECO:0000256" key="4">
    <source>
        <dbReference type="SAM" id="MobiDB-lite"/>
    </source>
</evidence>
<dbReference type="RefSeq" id="WP_345840514.1">
    <property type="nucleotide sequence ID" value="NZ_JBDIME010000020.1"/>
</dbReference>
<comment type="caution">
    <text evidence="6">The sequence shown here is derived from an EMBL/GenBank/DDBJ whole genome shotgun (WGS) entry which is preliminary data.</text>
</comment>
<feature type="region of interest" description="Disordered" evidence="4">
    <location>
        <begin position="204"/>
        <end position="225"/>
    </location>
</feature>
<dbReference type="Proteomes" id="UP001419910">
    <property type="component" value="Unassembled WGS sequence"/>
</dbReference>
<organism evidence="6 7">
    <name type="scientific">Sphingomonas oligophenolica</name>
    <dbReference type="NCBI Taxonomy" id="301154"/>
    <lineage>
        <taxon>Bacteria</taxon>
        <taxon>Pseudomonadati</taxon>
        <taxon>Pseudomonadota</taxon>
        <taxon>Alphaproteobacteria</taxon>
        <taxon>Sphingomonadales</taxon>
        <taxon>Sphingomonadaceae</taxon>
        <taxon>Sphingomonas</taxon>
    </lineage>
</organism>
<feature type="compositionally biased region" description="Polar residues" evidence="4">
    <location>
        <begin position="216"/>
        <end position="225"/>
    </location>
</feature>
<evidence type="ECO:0000313" key="7">
    <source>
        <dbReference type="Proteomes" id="UP001419910"/>
    </source>
</evidence>
<protein>
    <submittedName>
        <fullName evidence="6">LuxR C-terminal-related transcriptional regulator</fullName>
    </submittedName>
</protein>
<evidence type="ECO:0000256" key="3">
    <source>
        <dbReference type="ARBA" id="ARBA00023163"/>
    </source>
</evidence>
<dbReference type="SUPFAM" id="SSF46894">
    <property type="entry name" value="C-terminal effector domain of the bipartite response regulators"/>
    <property type="match status" value="1"/>
</dbReference>
<dbReference type="Gene3D" id="1.10.10.10">
    <property type="entry name" value="Winged helix-like DNA-binding domain superfamily/Winged helix DNA-binding domain"/>
    <property type="match status" value="1"/>
</dbReference>
<dbReference type="EMBL" id="JBDIME010000020">
    <property type="protein sequence ID" value="MEN2791815.1"/>
    <property type="molecule type" value="Genomic_DNA"/>
</dbReference>
<dbReference type="CDD" id="cd06170">
    <property type="entry name" value="LuxR_C_like"/>
    <property type="match status" value="1"/>
</dbReference>
<accession>A0ABU9Y7N3</accession>
<name>A0ABU9Y7N3_9SPHN</name>
<proteinExistence type="predicted"/>
<dbReference type="InterPro" id="IPR000792">
    <property type="entry name" value="Tscrpt_reg_LuxR_C"/>
</dbReference>
<reference evidence="6 7" key="1">
    <citation type="submission" date="2024-05" db="EMBL/GenBank/DDBJ databases">
        <authorList>
            <person name="Liu Q."/>
            <person name="Xin Y.-H."/>
        </authorList>
    </citation>
    <scope>NUCLEOTIDE SEQUENCE [LARGE SCALE GENOMIC DNA]</scope>
    <source>
        <strain evidence="6 7">CGMCC 1.10181</strain>
    </source>
</reference>
<evidence type="ECO:0000256" key="1">
    <source>
        <dbReference type="ARBA" id="ARBA00023015"/>
    </source>
</evidence>
<keyword evidence="3" id="KW-0804">Transcription</keyword>
<evidence type="ECO:0000256" key="2">
    <source>
        <dbReference type="ARBA" id="ARBA00023125"/>
    </source>
</evidence>
<dbReference type="Gene3D" id="3.40.50.2300">
    <property type="match status" value="1"/>
</dbReference>
<dbReference type="PROSITE" id="PS50043">
    <property type="entry name" value="HTH_LUXR_2"/>
    <property type="match status" value="1"/>
</dbReference>
<dbReference type="Pfam" id="PF00196">
    <property type="entry name" value="GerE"/>
    <property type="match status" value="1"/>
</dbReference>
<dbReference type="PRINTS" id="PR00038">
    <property type="entry name" value="HTHLUXR"/>
</dbReference>
<dbReference type="InterPro" id="IPR011006">
    <property type="entry name" value="CheY-like_superfamily"/>
</dbReference>
<keyword evidence="1" id="KW-0805">Transcription regulation</keyword>
<sequence length="225" mass="23923">MTRGPLAIPSRIYVIGDRRAFDEVVAVADPKTRLSHFADVESFLAVAPHLARGAVILAPSDEAARLADLSEIVGRKAVAFVLVALARHDVAQAVTAIRMGASDVIVRPCSLDHLHQAIARARQAVAPPSPPPGPAVLQTLTDREREVFDCIIGGMTNKQIGAELGISHRTVEIHRGRVMRKLGVARLAELLEIGFALRARMREGSPAHRVSGGPQSGSSTGAPQP</sequence>
<dbReference type="InterPro" id="IPR016032">
    <property type="entry name" value="Sig_transdc_resp-reg_C-effctor"/>
</dbReference>
<dbReference type="SMART" id="SM00421">
    <property type="entry name" value="HTH_LUXR"/>
    <property type="match status" value="1"/>
</dbReference>
<gene>
    <name evidence="6" type="ORF">ABC974_19440</name>
</gene>
<keyword evidence="2" id="KW-0238">DNA-binding</keyword>
<dbReference type="SUPFAM" id="SSF52172">
    <property type="entry name" value="CheY-like"/>
    <property type="match status" value="1"/>
</dbReference>
<dbReference type="PANTHER" id="PTHR44688">
    <property type="entry name" value="DNA-BINDING TRANSCRIPTIONAL ACTIVATOR DEVR_DOSR"/>
    <property type="match status" value="1"/>
</dbReference>
<dbReference type="InterPro" id="IPR036388">
    <property type="entry name" value="WH-like_DNA-bd_sf"/>
</dbReference>
<feature type="domain" description="HTH luxR-type" evidence="5">
    <location>
        <begin position="133"/>
        <end position="198"/>
    </location>
</feature>
<evidence type="ECO:0000313" key="6">
    <source>
        <dbReference type="EMBL" id="MEN2791815.1"/>
    </source>
</evidence>